<sequence>MYIAAGAVLFILLISLIASASSPLSPWKLGGSLLVKLAVGAFFLFLLNSFGGDHGIHVPINLITSAVAGVLGIAGVAALAVIQIWIIG</sequence>
<comment type="caution">
    <text evidence="2">The sequence shown here is derived from an EMBL/GenBank/DDBJ whole genome shotgun (WGS) entry which is preliminary data.</text>
</comment>
<dbReference type="STRING" id="1221996.QY95_02398"/>
<dbReference type="InterPro" id="IPR010001">
    <property type="entry name" value="BofA"/>
</dbReference>
<dbReference type="NCBIfam" id="TIGR02862">
    <property type="entry name" value="spore_BofA"/>
    <property type="match status" value="1"/>
</dbReference>
<proteinExistence type="predicted"/>
<organism evidence="2 3">
    <name type="scientific">Bacillus thermotolerans</name>
    <name type="common">Quasibacillus thermotolerans</name>
    <dbReference type="NCBI Taxonomy" id="1221996"/>
    <lineage>
        <taxon>Bacteria</taxon>
        <taxon>Bacillati</taxon>
        <taxon>Bacillota</taxon>
        <taxon>Bacilli</taxon>
        <taxon>Bacillales</taxon>
        <taxon>Bacillaceae</taxon>
        <taxon>Bacillus</taxon>
    </lineage>
</organism>
<gene>
    <name evidence="2" type="ORF">QY95_02398</name>
</gene>
<feature type="transmembrane region" description="Helical" evidence="1">
    <location>
        <begin position="29"/>
        <end position="50"/>
    </location>
</feature>
<evidence type="ECO:0000256" key="1">
    <source>
        <dbReference type="SAM" id="Phobius"/>
    </source>
</evidence>
<dbReference type="EMBL" id="JWIR02000042">
    <property type="protein sequence ID" value="KKB39375.1"/>
    <property type="molecule type" value="Genomic_DNA"/>
</dbReference>
<protein>
    <submittedName>
        <fullName evidence="2">Inhibitor of pro-sigmaK processing BofA</fullName>
    </submittedName>
</protein>
<accession>A0A0F5I269</accession>
<dbReference type="Pfam" id="PF07441">
    <property type="entry name" value="BofA"/>
    <property type="match status" value="1"/>
</dbReference>
<keyword evidence="1" id="KW-0472">Membrane</keyword>
<keyword evidence="3" id="KW-1185">Reference proteome</keyword>
<feature type="transmembrane region" description="Helical" evidence="1">
    <location>
        <begin position="62"/>
        <end position="87"/>
    </location>
</feature>
<dbReference type="AlphaFoldDB" id="A0A0F5I269"/>
<accession>A0A0F5HKH7</accession>
<reference evidence="2" key="1">
    <citation type="submission" date="2015-02" db="EMBL/GenBank/DDBJ databases">
        <title>Genome Assembly of Bacillaceae bacterium MTCC 8252.</title>
        <authorList>
            <person name="Verma A."/>
            <person name="Khatri I."/>
            <person name="Mual P."/>
            <person name="Subramanian S."/>
            <person name="Krishnamurthi S."/>
        </authorList>
    </citation>
    <scope>NUCLEOTIDE SEQUENCE [LARGE SCALE GENOMIC DNA]</scope>
    <source>
        <strain evidence="2">MTCC 8252</strain>
    </source>
</reference>
<evidence type="ECO:0000313" key="3">
    <source>
        <dbReference type="Proteomes" id="UP000031563"/>
    </source>
</evidence>
<evidence type="ECO:0000313" key="2">
    <source>
        <dbReference type="EMBL" id="KKB39375.1"/>
    </source>
</evidence>
<dbReference type="Proteomes" id="UP000031563">
    <property type="component" value="Unassembled WGS sequence"/>
</dbReference>
<keyword evidence="1" id="KW-1133">Transmembrane helix</keyword>
<name>A0A0F5I269_BACTR</name>
<dbReference type="RefSeq" id="WP_039238798.1">
    <property type="nucleotide sequence ID" value="NZ_JWIQ02000082.1"/>
</dbReference>
<keyword evidence="1" id="KW-0812">Transmembrane</keyword>